<accession>A0A9D1P961</accession>
<protein>
    <submittedName>
        <fullName evidence="2">Type II toxin-antitoxin system RelE/ParE family toxin</fullName>
    </submittedName>
</protein>
<organism evidence="2 3">
    <name type="scientific">Candidatus Ornithocaccomicrobium faecavium</name>
    <dbReference type="NCBI Taxonomy" id="2840890"/>
    <lineage>
        <taxon>Bacteria</taxon>
        <taxon>Bacillati</taxon>
        <taxon>Bacillota</taxon>
        <taxon>Clostridia</taxon>
        <taxon>Candidatus Ornithocaccomicrobium</taxon>
    </lineage>
</organism>
<dbReference type="SUPFAM" id="SSF143011">
    <property type="entry name" value="RelE-like"/>
    <property type="match status" value="1"/>
</dbReference>
<dbReference type="InterPro" id="IPR035093">
    <property type="entry name" value="RelE/ParE_toxin_dom_sf"/>
</dbReference>
<gene>
    <name evidence="2" type="ORF">IAA64_10690</name>
</gene>
<comment type="caution">
    <text evidence="2">The sequence shown here is derived from an EMBL/GenBank/DDBJ whole genome shotgun (WGS) entry which is preliminary data.</text>
</comment>
<dbReference type="EMBL" id="DVOT01000193">
    <property type="protein sequence ID" value="HIV28431.1"/>
    <property type="molecule type" value="Genomic_DNA"/>
</dbReference>
<name>A0A9D1P961_9FIRM</name>
<dbReference type="Proteomes" id="UP000886884">
    <property type="component" value="Unassembled WGS sequence"/>
</dbReference>
<dbReference type="InterPro" id="IPR007712">
    <property type="entry name" value="RelE/ParE_toxin"/>
</dbReference>
<reference evidence="2" key="1">
    <citation type="submission" date="2020-10" db="EMBL/GenBank/DDBJ databases">
        <authorList>
            <person name="Gilroy R."/>
        </authorList>
    </citation>
    <scope>NUCLEOTIDE SEQUENCE</scope>
    <source>
        <strain evidence="2">CHK183-6373</strain>
    </source>
</reference>
<proteinExistence type="predicted"/>
<evidence type="ECO:0000313" key="3">
    <source>
        <dbReference type="Proteomes" id="UP000886884"/>
    </source>
</evidence>
<reference evidence="2" key="2">
    <citation type="journal article" date="2021" name="PeerJ">
        <title>Extensive microbial diversity within the chicken gut microbiome revealed by metagenomics and culture.</title>
        <authorList>
            <person name="Gilroy R."/>
            <person name="Ravi A."/>
            <person name="Getino M."/>
            <person name="Pursley I."/>
            <person name="Horton D.L."/>
            <person name="Alikhan N.F."/>
            <person name="Baker D."/>
            <person name="Gharbi K."/>
            <person name="Hall N."/>
            <person name="Watson M."/>
            <person name="Adriaenssens E.M."/>
            <person name="Foster-Nyarko E."/>
            <person name="Jarju S."/>
            <person name="Secka A."/>
            <person name="Antonio M."/>
            <person name="Oren A."/>
            <person name="Chaudhuri R.R."/>
            <person name="La Ragione R."/>
            <person name="Hildebrand F."/>
            <person name="Pallen M.J."/>
        </authorList>
    </citation>
    <scope>NUCLEOTIDE SEQUENCE</scope>
    <source>
        <strain evidence="2">CHK183-6373</strain>
    </source>
</reference>
<evidence type="ECO:0000313" key="2">
    <source>
        <dbReference type="EMBL" id="HIV28431.1"/>
    </source>
</evidence>
<dbReference type="Gene3D" id="3.30.2310.20">
    <property type="entry name" value="RelE-like"/>
    <property type="match status" value="1"/>
</dbReference>
<dbReference type="AlphaFoldDB" id="A0A9D1P961"/>
<sequence length="99" mass="11789">MYQIVYLPAARHQLEKAVLYIAEELCAPDAALELLEAVDAAVQSLKEMPYRHPIYPALWAVKREIRFFPVKNHNLYYTIDEEKHVVEIWRVLHQRMQQK</sequence>
<keyword evidence="1" id="KW-1277">Toxin-antitoxin system</keyword>
<dbReference type="Pfam" id="PF05016">
    <property type="entry name" value="ParE_toxin"/>
    <property type="match status" value="1"/>
</dbReference>
<evidence type="ECO:0000256" key="1">
    <source>
        <dbReference type="ARBA" id="ARBA00022649"/>
    </source>
</evidence>